<dbReference type="STRING" id="1661398.A0A482WAH2"/>
<feature type="region of interest" description="Disordered" evidence="1">
    <location>
        <begin position="138"/>
        <end position="198"/>
    </location>
</feature>
<evidence type="ECO:0000256" key="1">
    <source>
        <dbReference type="SAM" id="MobiDB-lite"/>
    </source>
</evidence>
<dbReference type="Proteomes" id="UP000292052">
    <property type="component" value="Unassembled WGS sequence"/>
</dbReference>
<sequence length="208" mass="24529">MKNTLKWKRAGIIYPTDHIISSTAREIGYKGFKPEYENVKHVNMRFIMSNEYMRLWFKQRDEYIKENYSKAESARNETTLKRGYVQRMMTNPRAQVREYPFIQLKRFQNIISRIDNGRTQEEKVKICGRYKKTILPTEMPRYKPACPHKPTTSDGKDQKFSEEKWQKPQQKDQKQKAAKSTPKKAEAPSQPPHPLSGAFQCQLVCPLP</sequence>
<reference evidence="2 3" key="1">
    <citation type="submission" date="2017-03" db="EMBL/GenBank/DDBJ databases">
        <title>Genome of the blue death feigning beetle - Asbolus verrucosus.</title>
        <authorList>
            <person name="Rider S.D."/>
        </authorList>
    </citation>
    <scope>NUCLEOTIDE SEQUENCE [LARGE SCALE GENOMIC DNA]</scope>
    <source>
        <strain evidence="2">Butters</strain>
        <tissue evidence="2">Head and leg muscle</tissue>
    </source>
</reference>
<dbReference type="EMBL" id="QDEB01011208">
    <property type="protein sequence ID" value="RZC42064.1"/>
    <property type="molecule type" value="Genomic_DNA"/>
</dbReference>
<dbReference type="OrthoDB" id="7762929at2759"/>
<organism evidence="2 3">
    <name type="scientific">Asbolus verrucosus</name>
    <name type="common">Desert ironclad beetle</name>
    <dbReference type="NCBI Taxonomy" id="1661398"/>
    <lineage>
        <taxon>Eukaryota</taxon>
        <taxon>Metazoa</taxon>
        <taxon>Ecdysozoa</taxon>
        <taxon>Arthropoda</taxon>
        <taxon>Hexapoda</taxon>
        <taxon>Insecta</taxon>
        <taxon>Pterygota</taxon>
        <taxon>Neoptera</taxon>
        <taxon>Endopterygota</taxon>
        <taxon>Coleoptera</taxon>
        <taxon>Polyphaga</taxon>
        <taxon>Cucujiformia</taxon>
        <taxon>Tenebrionidae</taxon>
        <taxon>Pimeliinae</taxon>
        <taxon>Asbolus</taxon>
    </lineage>
</organism>
<accession>A0A482WAH2</accession>
<keyword evidence="3" id="KW-1185">Reference proteome</keyword>
<dbReference type="AlphaFoldDB" id="A0A482WAH2"/>
<name>A0A482WAH2_ASBVE</name>
<evidence type="ECO:0000313" key="2">
    <source>
        <dbReference type="EMBL" id="RZC42064.1"/>
    </source>
</evidence>
<feature type="compositionally biased region" description="Basic and acidic residues" evidence="1">
    <location>
        <begin position="154"/>
        <end position="175"/>
    </location>
</feature>
<evidence type="ECO:0000313" key="3">
    <source>
        <dbReference type="Proteomes" id="UP000292052"/>
    </source>
</evidence>
<gene>
    <name evidence="2" type="ORF">BDFB_010824</name>
</gene>
<protein>
    <submittedName>
        <fullName evidence="2">Uncharacterized protein</fullName>
    </submittedName>
</protein>
<comment type="caution">
    <text evidence="2">The sequence shown here is derived from an EMBL/GenBank/DDBJ whole genome shotgun (WGS) entry which is preliminary data.</text>
</comment>
<proteinExistence type="predicted"/>